<keyword evidence="11 13" id="KW-0472">Membrane</keyword>
<evidence type="ECO:0000256" key="12">
    <source>
        <dbReference type="RuleBase" id="RU003879"/>
    </source>
</evidence>
<evidence type="ECO:0000313" key="15">
    <source>
        <dbReference type="Proteomes" id="UP000463975"/>
    </source>
</evidence>
<keyword evidence="6" id="KW-1003">Cell membrane</keyword>
<dbReference type="PANTHER" id="PTHR30558">
    <property type="entry name" value="EXBD MEMBRANE COMPONENT OF PMF-DRIVEN MACROMOLECULE IMPORT SYSTEM"/>
    <property type="match status" value="1"/>
</dbReference>
<gene>
    <name evidence="14" type="ORF">GT348_07400</name>
</gene>
<feature type="transmembrane region" description="Helical" evidence="13">
    <location>
        <begin position="24"/>
        <end position="41"/>
    </location>
</feature>
<comment type="subunit">
    <text evidence="4">The accessory proteins ExbB and ExbD seem to form a complex with TonB.</text>
</comment>
<proteinExistence type="inferred from homology"/>
<dbReference type="GO" id="GO:0005886">
    <property type="term" value="C:plasma membrane"/>
    <property type="evidence" value="ECO:0007669"/>
    <property type="project" value="UniProtKB-SubCell"/>
</dbReference>
<protein>
    <submittedName>
        <fullName evidence="14">Biopolymer transporter ExbD</fullName>
    </submittedName>
</protein>
<evidence type="ECO:0000256" key="11">
    <source>
        <dbReference type="ARBA" id="ARBA00023136"/>
    </source>
</evidence>
<evidence type="ECO:0000256" key="1">
    <source>
        <dbReference type="ARBA" id="ARBA00003540"/>
    </source>
</evidence>
<evidence type="ECO:0000313" key="14">
    <source>
        <dbReference type="EMBL" id="QHI96086.1"/>
    </source>
</evidence>
<dbReference type="RefSeq" id="WP_160619159.1">
    <property type="nucleotide sequence ID" value="NZ_CP047652.1"/>
</dbReference>
<dbReference type="AlphaFoldDB" id="A0A6P1NCP0"/>
<accession>A0A6P1NCP0</accession>
<evidence type="ECO:0000256" key="6">
    <source>
        <dbReference type="ARBA" id="ARBA00022475"/>
    </source>
</evidence>
<keyword evidence="7" id="KW-0997">Cell inner membrane</keyword>
<comment type="similarity">
    <text evidence="3 12">Belongs to the ExbD/TolR family.</text>
</comment>
<evidence type="ECO:0000256" key="8">
    <source>
        <dbReference type="ARBA" id="ARBA00022692"/>
    </source>
</evidence>
<evidence type="ECO:0000256" key="10">
    <source>
        <dbReference type="ARBA" id="ARBA00022989"/>
    </source>
</evidence>
<evidence type="ECO:0000256" key="13">
    <source>
        <dbReference type="SAM" id="Phobius"/>
    </source>
</evidence>
<dbReference type="Gene3D" id="3.30.420.270">
    <property type="match status" value="1"/>
</dbReference>
<evidence type="ECO:0000256" key="4">
    <source>
        <dbReference type="ARBA" id="ARBA00011471"/>
    </source>
</evidence>
<dbReference type="InterPro" id="IPR003400">
    <property type="entry name" value="ExbD"/>
</dbReference>
<evidence type="ECO:0000256" key="2">
    <source>
        <dbReference type="ARBA" id="ARBA00004249"/>
    </source>
</evidence>
<dbReference type="Proteomes" id="UP000463975">
    <property type="component" value="Chromosome"/>
</dbReference>
<evidence type="ECO:0000256" key="3">
    <source>
        <dbReference type="ARBA" id="ARBA00005811"/>
    </source>
</evidence>
<name>A0A6P1NCP0_9PROT</name>
<evidence type="ECO:0000256" key="9">
    <source>
        <dbReference type="ARBA" id="ARBA00022927"/>
    </source>
</evidence>
<keyword evidence="9 12" id="KW-0653">Protein transport</keyword>
<dbReference type="KEGG" id="bomb:GT348_07400"/>
<dbReference type="PANTHER" id="PTHR30558:SF12">
    <property type="entry name" value="BIOPOLYMER TRANSPORT PROTEIN EXBD"/>
    <property type="match status" value="1"/>
</dbReference>
<comment type="function">
    <text evidence="1">Involved in the TonB-dependent energy-dependent transport of various receptor-bound substrates.</text>
</comment>
<organism evidence="14 15">
    <name type="scientific">Aristophania vespae</name>
    <dbReference type="NCBI Taxonomy" id="2697033"/>
    <lineage>
        <taxon>Bacteria</taxon>
        <taxon>Pseudomonadati</taxon>
        <taxon>Pseudomonadota</taxon>
        <taxon>Alphaproteobacteria</taxon>
        <taxon>Acetobacterales</taxon>
        <taxon>Acetobacteraceae</taxon>
        <taxon>Aristophania</taxon>
    </lineage>
</organism>
<keyword evidence="5 12" id="KW-0813">Transport</keyword>
<evidence type="ECO:0000256" key="5">
    <source>
        <dbReference type="ARBA" id="ARBA00022448"/>
    </source>
</evidence>
<sequence>MSLNLGTDVTHADESIVDINTTPLIDVMLVLLIMLIITIPLQTHSVSIDLPQGKSPPGNIHPQTITLDINYDDSLSWNGTLLTSEEDLQTHLHDIVSQNNGNETELHIHPDRLANYKTVAHILASAQKSGIKKLGIIGLDQFMEGQ</sequence>
<keyword evidence="8 12" id="KW-0812">Transmembrane</keyword>
<dbReference type="Pfam" id="PF02472">
    <property type="entry name" value="ExbD"/>
    <property type="match status" value="1"/>
</dbReference>
<comment type="subcellular location">
    <subcellularLocation>
        <location evidence="2">Cell inner membrane</location>
        <topology evidence="2">Single-pass type II membrane protein</topology>
    </subcellularLocation>
    <subcellularLocation>
        <location evidence="12">Cell membrane</location>
        <topology evidence="12">Single-pass type II membrane protein</topology>
    </subcellularLocation>
</comment>
<keyword evidence="10 13" id="KW-1133">Transmembrane helix</keyword>
<dbReference type="EMBL" id="CP047652">
    <property type="protein sequence ID" value="QHI96086.1"/>
    <property type="molecule type" value="Genomic_DNA"/>
</dbReference>
<dbReference type="GO" id="GO:0022857">
    <property type="term" value="F:transmembrane transporter activity"/>
    <property type="evidence" value="ECO:0007669"/>
    <property type="project" value="InterPro"/>
</dbReference>
<dbReference type="GO" id="GO:0015031">
    <property type="term" value="P:protein transport"/>
    <property type="evidence" value="ECO:0007669"/>
    <property type="project" value="UniProtKB-KW"/>
</dbReference>
<keyword evidence="15" id="KW-1185">Reference proteome</keyword>
<reference evidence="14 15" key="1">
    <citation type="submission" date="2020-01" db="EMBL/GenBank/DDBJ databases">
        <title>Genome sequencing of strain KACC 21507.</title>
        <authorList>
            <person name="Heo J."/>
            <person name="Kim S.-J."/>
            <person name="Kim J.-S."/>
            <person name="Hong S.-B."/>
            <person name="Kwon S.-W."/>
        </authorList>
    </citation>
    <scope>NUCLEOTIDE SEQUENCE [LARGE SCALE GENOMIC DNA]</scope>
    <source>
        <strain evidence="14 15">KACC 21507</strain>
    </source>
</reference>
<evidence type="ECO:0000256" key="7">
    <source>
        <dbReference type="ARBA" id="ARBA00022519"/>
    </source>
</evidence>